<feature type="compositionally biased region" description="Basic residues" evidence="1">
    <location>
        <begin position="93"/>
        <end position="107"/>
    </location>
</feature>
<evidence type="ECO:0000256" key="1">
    <source>
        <dbReference type="SAM" id="MobiDB-lite"/>
    </source>
</evidence>
<gene>
    <name evidence="2" type="ORF">M6B38_305060</name>
</gene>
<reference evidence="2" key="2">
    <citation type="submission" date="2023-04" db="EMBL/GenBank/DDBJ databases">
        <authorList>
            <person name="Bruccoleri R.E."/>
            <person name="Oakeley E.J."/>
            <person name="Faust A.-M."/>
            <person name="Dessus-Babus S."/>
            <person name="Altorfer M."/>
            <person name="Burckhardt D."/>
            <person name="Oertli M."/>
            <person name="Naumann U."/>
            <person name="Petersen F."/>
            <person name="Wong J."/>
        </authorList>
    </citation>
    <scope>NUCLEOTIDE SEQUENCE</scope>
    <source>
        <strain evidence="2">GSM-AAB239-AS_SAM_17_03QT</strain>
        <tissue evidence="2">Leaf</tissue>
    </source>
</reference>
<proteinExistence type="predicted"/>
<evidence type="ECO:0000313" key="2">
    <source>
        <dbReference type="EMBL" id="KAJ6841830.1"/>
    </source>
</evidence>
<name>A0AAX6HLI1_IRIPA</name>
<feature type="region of interest" description="Disordered" evidence="1">
    <location>
        <begin position="48"/>
        <end position="107"/>
    </location>
</feature>
<comment type="caution">
    <text evidence="2">The sequence shown here is derived from an EMBL/GenBank/DDBJ whole genome shotgun (WGS) entry which is preliminary data.</text>
</comment>
<sequence length="107" mass="12392">MSTTTINCVNTQICTVSTRVSRLDPGCRVHPVHQVRYNTIPYQYSFVFDTSPPQNREEDEENQDLNLLPTWLRRRPSLPVGRPERPRTPTKSPNRRSATRHHVIGRG</sequence>
<organism evidence="2 3">
    <name type="scientific">Iris pallida</name>
    <name type="common">Sweet iris</name>
    <dbReference type="NCBI Taxonomy" id="29817"/>
    <lineage>
        <taxon>Eukaryota</taxon>
        <taxon>Viridiplantae</taxon>
        <taxon>Streptophyta</taxon>
        <taxon>Embryophyta</taxon>
        <taxon>Tracheophyta</taxon>
        <taxon>Spermatophyta</taxon>
        <taxon>Magnoliopsida</taxon>
        <taxon>Liliopsida</taxon>
        <taxon>Asparagales</taxon>
        <taxon>Iridaceae</taxon>
        <taxon>Iridoideae</taxon>
        <taxon>Irideae</taxon>
        <taxon>Iris</taxon>
    </lineage>
</organism>
<dbReference type="AlphaFoldDB" id="A0AAX6HLI1"/>
<accession>A0AAX6HLI1</accession>
<reference evidence="2" key="1">
    <citation type="journal article" date="2023" name="GigaByte">
        <title>Genome assembly of the bearded iris, Iris pallida Lam.</title>
        <authorList>
            <person name="Bruccoleri R.E."/>
            <person name="Oakeley E.J."/>
            <person name="Faust A.M.E."/>
            <person name="Altorfer M."/>
            <person name="Dessus-Babus S."/>
            <person name="Burckhardt D."/>
            <person name="Oertli M."/>
            <person name="Naumann U."/>
            <person name="Petersen F."/>
            <person name="Wong J."/>
        </authorList>
    </citation>
    <scope>NUCLEOTIDE SEQUENCE</scope>
    <source>
        <strain evidence="2">GSM-AAB239-AS_SAM_17_03QT</strain>
    </source>
</reference>
<evidence type="ECO:0000313" key="3">
    <source>
        <dbReference type="Proteomes" id="UP001140949"/>
    </source>
</evidence>
<dbReference type="Proteomes" id="UP001140949">
    <property type="component" value="Unassembled WGS sequence"/>
</dbReference>
<keyword evidence="3" id="KW-1185">Reference proteome</keyword>
<protein>
    <submittedName>
        <fullName evidence="2">Uncharacterized protein</fullName>
    </submittedName>
</protein>
<dbReference type="EMBL" id="JANAVB010008380">
    <property type="protein sequence ID" value="KAJ6841830.1"/>
    <property type="molecule type" value="Genomic_DNA"/>
</dbReference>